<feature type="domain" description="Tubulin epsilon and delta complex protein 1" evidence="1">
    <location>
        <begin position="9"/>
        <end position="191"/>
    </location>
</feature>
<keyword evidence="3" id="KW-1185">Reference proteome</keyword>
<proteinExistence type="predicted"/>
<dbReference type="AlphaFoldDB" id="E1ZUY5"/>
<organism evidence="3">
    <name type="scientific">Camponotus floridanus</name>
    <name type="common">Florida carpenter ant</name>
    <dbReference type="NCBI Taxonomy" id="104421"/>
    <lineage>
        <taxon>Eukaryota</taxon>
        <taxon>Metazoa</taxon>
        <taxon>Ecdysozoa</taxon>
        <taxon>Arthropoda</taxon>
        <taxon>Hexapoda</taxon>
        <taxon>Insecta</taxon>
        <taxon>Pterygota</taxon>
        <taxon>Neoptera</taxon>
        <taxon>Endopterygota</taxon>
        <taxon>Hymenoptera</taxon>
        <taxon>Apocrita</taxon>
        <taxon>Aculeata</taxon>
        <taxon>Formicoidea</taxon>
        <taxon>Formicidae</taxon>
        <taxon>Formicinae</taxon>
        <taxon>Camponotus</taxon>
    </lineage>
</organism>
<protein>
    <recommendedName>
        <fullName evidence="1">Tubulin epsilon and delta complex protein 1 domain-containing protein</fullName>
    </recommendedName>
</protein>
<dbReference type="OMA" id="RHVFFDW"/>
<dbReference type="InterPro" id="IPR027996">
    <property type="entry name" value="TEDC1_dom"/>
</dbReference>
<dbReference type="Proteomes" id="UP000000311">
    <property type="component" value="Unassembled WGS sequence"/>
</dbReference>
<evidence type="ECO:0000313" key="2">
    <source>
        <dbReference type="EMBL" id="EFN74983.1"/>
    </source>
</evidence>
<evidence type="ECO:0000313" key="3">
    <source>
        <dbReference type="Proteomes" id="UP000000311"/>
    </source>
</evidence>
<sequence>MKLHLAFLQYPAIEFYSLSRSRNDRNRDSLVALAWLLETQNVLTVVLRTKLAGGVLGAECSRVDPPKKSSIQSATSVVRLDDQLTNTQLASILYLNAKVNLNLREIDELTRERGSLVSKVHAASINVSGLPHLNVSESALTKRLAMMNVDESSGDEERRREFRDAGILLDTRAKWLRRRHAFFDWMVTVIQEHRKSTETNPREIDSQELGAFNSLLRQLIRKKLRNLTSMKTVGNEFRNTALDCPSRTHRSSQCNNSEAQNWLDDLNEHQKREEAYLQRNRKQLADELERMLKLIPSTIRV</sequence>
<accession>E1ZUY5</accession>
<evidence type="ECO:0000259" key="1">
    <source>
        <dbReference type="Pfam" id="PF14970"/>
    </source>
</evidence>
<dbReference type="InParanoid" id="E1ZUY5"/>
<dbReference type="OrthoDB" id="9906141at2759"/>
<dbReference type="EMBL" id="GL434335">
    <property type="protein sequence ID" value="EFN74983.1"/>
    <property type="molecule type" value="Genomic_DNA"/>
</dbReference>
<gene>
    <name evidence="2" type="ORF">EAG_05126</name>
</gene>
<reference evidence="2 3" key="1">
    <citation type="journal article" date="2010" name="Science">
        <title>Genomic comparison of the ants Camponotus floridanus and Harpegnathos saltator.</title>
        <authorList>
            <person name="Bonasio R."/>
            <person name="Zhang G."/>
            <person name="Ye C."/>
            <person name="Mutti N.S."/>
            <person name="Fang X."/>
            <person name="Qin N."/>
            <person name="Donahue G."/>
            <person name="Yang P."/>
            <person name="Li Q."/>
            <person name="Li C."/>
            <person name="Zhang P."/>
            <person name="Huang Z."/>
            <person name="Berger S.L."/>
            <person name="Reinberg D."/>
            <person name="Wang J."/>
            <person name="Liebig J."/>
        </authorList>
    </citation>
    <scope>NUCLEOTIDE SEQUENCE [LARGE SCALE GENOMIC DNA]</scope>
    <source>
        <strain evidence="3">C129</strain>
    </source>
</reference>
<dbReference type="Pfam" id="PF14970">
    <property type="entry name" value="TEDC1"/>
    <property type="match status" value="1"/>
</dbReference>
<name>E1ZUY5_CAMFO</name>